<protein>
    <submittedName>
        <fullName evidence="2">Uncharacterized protein</fullName>
    </submittedName>
</protein>
<dbReference type="Proteomes" id="UP000825935">
    <property type="component" value="Chromosome 7"/>
</dbReference>
<feature type="coiled-coil region" evidence="1">
    <location>
        <begin position="92"/>
        <end position="242"/>
    </location>
</feature>
<organism evidence="2 3">
    <name type="scientific">Ceratopteris richardii</name>
    <name type="common">Triangle waterfern</name>
    <dbReference type="NCBI Taxonomy" id="49495"/>
    <lineage>
        <taxon>Eukaryota</taxon>
        <taxon>Viridiplantae</taxon>
        <taxon>Streptophyta</taxon>
        <taxon>Embryophyta</taxon>
        <taxon>Tracheophyta</taxon>
        <taxon>Polypodiopsida</taxon>
        <taxon>Polypodiidae</taxon>
        <taxon>Polypodiales</taxon>
        <taxon>Pteridineae</taxon>
        <taxon>Pteridaceae</taxon>
        <taxon>Parkerioideae</taxon>
        <taxon>Ceratopteris</taxon>
    </lineage>
</organism>
<evidence type="ECO:0000256" key="1">
    <source>
        <dbReference type="SAM" id="Coils"/>
    </source>
</evidence>
<feature type="coiled-coil region" evidence="1">
    <location>
        <begin position="12"/>
        <end position="43"/>
    </location>
</feature>
<dbReference type="AlphaFoldDB" id="A0A8T2UIZ1"/>
<dbReference type="OMA" id="MEQRCLM"/>
<sequence>MANLPTSFRVRLQEMEETRNDLLERLQAQKEIFEKKALQLAKQEKIIVRTRKCLLISQRKDAELSLKVFEKEEEMRATDELLKSVVEKKCSLQKELDNLERSRQQKVQYYEEQRSVMVSHQNRMWNDLSSLESEVQMLSSRFQELETSLSQLQEVNSKATSLDEDIRREELKQSDLLAQLESLEAQETKNAFVRMELEKKVEDARREADSQKQTLEKQKLKIMELQSENQCLENKLLETMQLRNAQKRFGIKNVARKGL</sequence>
<proteinExistence type="predicted"/>
<dbReference type="EMBL" id="CM035412">
    <property type="protein sequence ID" value="KAH7432319.1"/>
    <property type="molecule type" value="Genomic_DNA"/>
</dbReference>
<comment type="caution">
    <text evidence="2">The sequence shown here is derived from an EMBL/GenBank/DDBJ whole genome shotgun (WGS) entry which is preliminary data.</text>
</comment>
<dbReference type="PANTHER" id="PTHR37214">
    <property type="entry name" value="CYTOMEGALOVIRUS UL139 PROTEIN"/>
    <property type="match status" value="1"/>
</dbReference>
<dbReference type="OrthoDB" id="1903594at2759"/>
<accession>A0A8T2UIZ1</accession>
<name>A0A8T2UIZ1_CERRI</name>
<evidence type="ECO:0000313" key="3">
    <source>
        <dbReference type="Proteomes" id="UP000825935"/>
    </source>
</evidence>
<evidence type="ECO:0000313" key="2">
    <source>
        <dbReference type="EMBL" id="KAH7432319.1"/>
    </source>
</evidence>
<keyword evidence="1" id="KW-0175">Coiled coil</keyword>
<dbReference type="PANTHER" id="PTHR37214:SF2">
    <property type="entry name" value="CYTOMEGALOVIRUS UL139 PROTEIN"/>
    <property type="match status" value="1"/>
</dbReference>
<reference evidence="2" key="1">
    <citation type="submission" date="2021-08" db="EMBL/GenBank/DDBJ databases">
        <title>WGS assembly of Ceratopteris richardii.</title>
        <authorList>
            <person name="Marchant D.B."/>
            <person name="Chen G."/>
            <person name="Jenkins J."/>
            <person name="Shu S."/>
            <person name="Leebens-Mack J."/>
            <person name="Grimwood J."/>
            <person name="Schmutz J."/>
            <person name="Soltis P."/>
            <person name="Soltis D."/>
            <person name="Chen Z.-H."/>
        </authorList>
    </citation>
    <scope>NUCLEOTIDE SEQUENCE</scope>
    <source>
        <strain evidence="2">Whitten #5841</strain>
        <tissue evidence="2">Leaf</tissue>
    </source>
</reference>
<gene>
    <name evidence="2" type="ORF">KP509_07G017600</name>
</gene>
<keyword evidence="3" id="KW-1185">Reference proteome</keyword>